<evidence type="ECO:0000256" key="8">
    <source>
        <dbReference type="SAM" id="MobiDB-lite"/>
    </source>
</evidence>
<evidence type="ECO:0000313" key="11">
    <source>
        <dbReference type="Proteomes" id="UP000828390"/>
    </source>
</evidence>
<evidence type="ECO:0000256" key="6">
    <source>
        <dbReference type="ARBA" id="ARBA00023163"/>
    </source>
</evidence>
<reference evidence="10" key="2">
    <citation type="submission" date="2020-11" db="EMBL/GenBank/DDBJ databases">
        <authorList>
            <person name="McCartney M.A."/>
            <person name="Auch B."/>
            <person name="Kono T."/>
            <person name="Mallez S."/>
            <person name="Becker A."/>
            <person name="Gohl D.M."/>
            <person name="Silverstein K.A.T."/>
            <person name="Koren S."/>
            <person name="Bechman K.B."/>
            <person name="Herman A."/>
            <person name="Abrahante J.E."/>
            <person name="Garbe J."/>
        </authorList>
    </citation>
    <scope>NUCLEOTIDE SEQUENCE</scope>
    <source>
        <strain evidence="10">Duluth1</strain>
        <tissue evidence="10">Whole animal</tissue>
    </source>
</reference>
<dbReference type="InterPro" id="IPR027093">
    <property type="entry name" value="EAF_fam"/>
</dbReference>
<evidence type="ECO:0000313" key="10">
    <source>
        <dbReference type="EMBL" id="KAH3835357.1"/>
    </source>
</evidence>
<dbReference type="AlphaFoldDB" id="A0A9D4K902"/>
<dbReference type="PANTHER" id="PTHR15970:SF2">
    <property type="entry name" value="ELL-ASSOCIATED FACTOR EAF"/>
    <property type="match status" value="1"/>
</dbReference>
<evidence type="ECO:0000256" key="7">
    <source>
        <dbReference type="ARBA" id="ARBA00023242"/>
    </source>
</evidence>
<dbReference type="GO" id="GO:0032783">
    <property type="term" value="C:super elongation complex"/>
    <property type="evidence" value="ECO:0007669"/>
    <property type="project" value="InterPro"/>
</dbReference>
<keyword evidence="7" id="KW-0539">Nucleus</keyword>
<feature type="compositionally biased region" description="Polar residues" evidence="8">
    <location>
        <begin position="205"/>
        <end position="217"/>
    </location>
</feature>
<keyword evidence="4" id="KW-0805">Transcription regulation</keyword>
<dbReference type="OrthoDB" id="125903at2759"/>
<keyword evidence="5" id="KW-0010">Activator</keyword>
<dbReference type="GO" id="GO:0003711">
    <property type="term" value="F:transcription elongation factor activity"/>
    <property type="evidence" value="ECO:0007669"/>
    <property type="project" value="TreeGrafter"/>
</dbReference>
<feature type="compositionally biased region" description="Polar residues" evidence="8">
    <location>
        <begin position="106"/>
        <end position="121"/>
    </location>
</feature>
<dbReference type="InterPro" id="IPR019194">
    <property type="entry name" value="Tscrpt_elong_fac_Eaf_N"/>
</dbReference>
<reference evidence="10" key="1">
    <citation type="journal article" date="2019" name="bioRxiv">
        <title>The Genome of the Zebra Mussel, Dreissena polymorpha: A Resource for Invasive Species Research.</title>
        <authorList>
            <person name="McCartney M.A."/>
            <person name="Auch B."/>
            <person name="Kono T."/>
            <person name="Mallez S."/>
            <person name="Zhang Y."/>
            <person name="Obille A."/>
            <person name="Becker A."/>
            <person name="Abrahante J.E."/>
            <person name="Garbe J."/>
            <person name="Badalamenti J.P."/>
            <person name="Herman A."/>
            <person name="Mangelson H."/>
            <person name="Liachko I."/>
            <person name="Sullivan S."/>
            <person name="Sone E.D."/>
            <person name="Koren S."/>
            <person name="Silverstein K.A.T."/>
            <person name="Beckman K.B."/>
            <person name="Gohl D.M."/>
        </authorList>
    </citation>
    <scope>NUCLEOTIDE SEQUENCE</scope>
    <source>
        <strain evidence="10">Duluth1</strain>
        <tissue evidence="10">Whole animal</tissue>
    </source>
</reference>
<evidence type="ECO:0000256" key="2">
    <source>
        <dbReference type="ARBA" id="ARBA00007798"/>
    </source>
</evidence>
<feature type="compositionally biased region" description="Low complexity" evidence="8">
    <location>
        <begin position="168"/>
        <end position="193"/>
    </location>
</feature>
<dbReference type="EMBL" id="JAIWYP010000004">
    <property type="protein sequence ID" value="KAH3835357.1"/>
    <property type="molecule type" value="Genomic_DNA"/>
</dbReference>
<organism evidence="10 11">
    <name type="scientific">Dreissena polymorpha</name>
    <name type="common">Zebra mussel</name>
    <name type="synonym">Mytilus polymorpha</name>
    <dbReference type="NCBI Taxonomy" id="45954"/>
    <lineage>
        <taxon>Eukaryota</taxon>
        <taxon>Metazoa</taxon>
        <taxon>Spiralia</taxon>
        <taxon>Lophotrochozoa</taxon>
        <taxon>Mollusca</taxon>
        <taxon>Bivalvia</taxon>
        <taxon>Autobranchia</taxon>
        <taxon>Heteroconchia</taxon>
        <taxon>Euheterodonta</taxon>
        <taxon>Imparidentia</taxon>
        <taxon>Neoheterodontei</taxon>
        <taxon>Myida</taxon>
        <taxon>Dreissenoidea</taxon>
        <taxon>Dreissenidae</taxon>
        <taxon>Dreissena</taxon>
    </lineage>
</organism>
<keyword evidence="3" id="KW-0597">Phosphoprotein</keyword>
<evidence type="ECO:0000259" key="9">
    <source>
        <dbReference type="Pfam" id="PF09816"/>
    </source>
</evidence>
<dbReference type="PANTHER" id="PTHR15970">
    <property type="entry name" value="ELL-ASSOCIATED FACTOR EAF"/>
    <property type="match status" value="1"/>
</dbReference>
<evidence type="ECO:0000256" key="1">
    <source>
        <dbReference type="ARBA" id="ARBA00004123"/>
    </source>
</evidence>
<protein>
    <recommendedName>
        <fullName evidence="9">Transcription elongation factor Eaf N-terminal domain-containing protein</fullName>
    </recommendedName>
</protein>
<evidence type="ECO:0000256" key="3">
    <source>
        <dbReference type="ARBA" id="ARBA00022553"/>
    </source>
</evidence>
<evidence type="ECO:0000256" key="5">
    <source>
        <dbReference type="ARBA" id="ARBA00023159"/>
    </source>
</evidence>
<name>A0A9D4K902_DREPO</name>
<keyword evidence="11" id="KW-1185">Reference proteome</keyword>
<gene>
    <name evidence="10" type="ORF">DPMN_108706</name>
</gene>
<comment type="subcellular location">
    <subcellularLocation>
        <location evidence="1">Nucleus</location>
    </subcellularLocation>
</comment>
<proteinExistence type="inferred from homology"/>
<evidence type="ECO:0000256" key="4">
    <source>
        <dbReference type="ARBA" id="ARBA00023015"/>
    </source>
</evidence>
<comment type="caution">
    <text evidence="10">The sequence shown here is derived from an EMBL/GenBank/DDBJ whole genome shotgun (WGS) entry which is preliminary data.</text>
</comment>
<sequence length="239" mass="25860">MAERNLAFDDQPHELKFGSSFDPKSKLAYHSIRYDFKPASVDTSREATLEIGEGHHVTLTVPSVEGSGIVYKGNKRPVQKECVLIIDHDTGTFTLERLNNNINVKKTRSENSSKSQVTSRPITPVETRLKSSPGKVRTSQSPSAPVKQQPSPPSNAQSSPQGHKFEKGLSVIGDISSDSSSDYLSSDSDSYSDNDTAPPPVPMSVTIQSQPSQTTISKPNVLSIAADLQLSDTSDDDSD</sequence>
<dbReference type="Proteomes" id="UP000828390">
    <property type="component" value="Unassembled WGS sequence"/>
</dbReference>
<dbReference type="GO" id="GO:0006368">
    <property type="term" value="P:transcription elongation by RNA polymerase II"/>
    <property type="evidence" value="ECO:0007669"/>
    <property type="project" value="InterPro"/>
</dbReference>
<feature type="region of interest" description="Disordered" evidence="8">
    <location>
        <begin position="106"/>
        <end position="217"/>
    </location>
</feature>
<dbReference type="Pfam" id="PF09816">
    <property type="entry name" value="EAF"/>
    <property type="match status" value="1"/>
</dbReference>
<keyword evidence="6" id="KW-0804">Transcription</keyword>
<comment type="similarity">
    <text evidence="2">Belongs to the EAF family.</text>
</comment>
<accession>A0A9D4K902</accession>
<feature type="domain" description="Transcription elongation factor Eaf N-terminal" evidence="9">
    <location>
        <begin position="13"/>
        <end position="109"/>
    </location>
</feature>